<dbReference type="SMART" id="SM00448">
    <property type="entry name" value="REC"/>
    <property type="match status" value="1"/>
</dbReference>
<evidence type="ECO:0000259" key="9">
    <source>
        <dbReference type="PROSITE" id="PS50110"/>
    </source>
</evidence>
<keyword evidence="11" id="KW-1185">Reference proteome</keyword>
<dbReference type="InterPro" id="IPR005467">
    <property type="entry name" value="His_kinase_dom"/>
</dbReference>
<keyword evidence="5" id="KW-0418">Kinase</keyword>
<dbReference type="InterPro" id="IPR036097">
    <property type="entry name" value="HisK_dim/P_sf"/>
</dbReference>
<reference evidence="10" key="1">
    <citation type="submission" date="2021-03" db="EMBL/GenBank/DDBJ databases">
        <authorList>
            <person name="Wang G."/>
        </authorList>
    </citation>
    <scope>NUCLEOTIDE SEQUENCE</scope>
    <source>
        <strain evidence="10">KCTC 12899</strain>
    </source>
</reference>
<dbReference type="PRINTS" id="PR00344">
    <property type="entry name" value="BCTRLSENSOR"/>
</dbReference>
<dbReference type="Gene3D" id="3.30.565.10">
    <property type="entry name" value="Histidine kinase-like ATPase, C-terminal domain"/>
    <property type="match status" value="1"/>
</dbReference>
<evidence type="ECO:0000256" key="6">
    <source>
        <dbReference type="PROSITE-ProRule" id="PRU00169"/>
    </source>
</evidence>
<dbReference type="PROSITE" id="PS50109">
    <property type="entry name" value="HIS_KIN"/>
    <property type="match status" value="1"/>
</dbReference>
<evidence type="ECO:0000256" key="3">
    <source>
        <dbReference type="ARBA" id="ARBA00022553"/>
    </source>
</evidence>
<protein>
    <recommendedName>
        <fullName evidence="2">histidine kinase</fullName>
        <ecNumber evidence="2">2.7.13.3</ecNumber>
    </recommendedName>
</protein>
<evidence type="ECO:0000256" key="1">
    <source>
        <dbReference type="ARBA" id="ARBA00000085"/>
    </source>
</evidence>
<dbReference type="GO" id="GO:0000156">
    <property type="term" value="F:phosphorelay response regulator activity"/>
    <property type="evidence" value="ECO:0007669"/>
    <property type="project" value="TreeGrafter"/>
</dbReference>
<gene>
    <name evidence="10" type="ORF">J3U88_19555</name>
</gene>
<sequence>MREESPIKVGLLIVDDRPENLLSLEAILEAPDREIVRANSGNEALSLMLKHDFALVLLDVQMPGMDGFETAQLMRGLEKTRGVPIIFVSAINKEQTFVFRGYEAGAVDYLFKPIEPHILQGKVNVFLDLYRQREAKKQLLAELERSNQELQDFAHMTSHDLKAPLRSVRFSLQMLREDFEPVLNEEGVEYLDTMDRSVKRMQTLIDDLLDYAKAANSPTAFETLPLNRIIEDVLVDLHGQIQETGATVASDDLPNVRGDGTQLTRLFQNLIGNALKYRRPDEKPHITLKTEHCDDSRCTVVVTDNGMGFDNQHAERIFLPFQRLVPKGKLEGSGIGLAICKKIVNHHGGTINASGEIGIGATFRVTLRRHQ</sequence>
<keyword evidence="7" id="KW-0175">Coiled coil</keyword>
<dbReference type="SMART" id="SM00388">
    <property type="entry name" value="HisKA"/>
    <property type="match status" value="1"/>
</dbReference>
<dbReference type="InterPro" id="IPR001789">
    <property type="entry name" value="Sig_transdc_resp-reg_receiver"/>
</dbReference>
<dbReference type="GO" id="GO:0000155">
    <property type="term" value="F:phosphorelay sensor kinase activity"/>
    <property type="evidence" value="ECO:0007669"/>
    <property type="project" value="InterPro"/>
</dbReference>
<dbReference type="PANTHER" id="PTHR42878:SF15">
    <property type="entry name" value="BACTERIOPHYTOCHROME"/>
    <property type="match status" value="1"/>
</dbReference>
<name>A0A8J7U5B6_9BACT</name>
<comment type="caution">
    <text evidence="10">The sequence shown here is derived from an EMBL/GenBank/DDBJ whole genome shotgun (WGS) entry which is preliminary data.</text>
</comment>
<dbReference type="PROSITE" id="PS50110">
    <property type="entry name" value="RESPONSE_REGULATORY"/>
    <property type="match status" value="1"/>
</dbReference>
<dbReference type="SUPFAM" id="SSF55874">
    <property type="entry name" value="ATPase domain of HSP90 chaperone/DNA topoisomerase II/histidine kinase"/>
    <property type="match status" value="1"/>
</dbReference>
<evidence type="ECO:0000256" key="2">
    <source>
        <dbReference type="ARBA" id="ARBA00012438"/>
    </source>
</evidence>
<keyword evidence="4" id="KW-0808">Transferase</keyword>
<evidence type="ECO:0000313" key="10">
    <source>
        <dbReference type="EMBL" id="MBO1320684.1"/>
    </source>
</evidence>
<dbReference type="CDD" id="cd00082">
    <property type="entry name" value="HisKA"/>
    <property type="match status" value="1"/>
</dbReference>
<keyword evidence="3 6" id="KW-0597">Phosphoprotein</keyword>
<dbReference type="InterPro" id="IPR003594">
    <property type="entry name" value="HATPase_dom"/>
</dbReference>
<dbReference type="RefSeq" id="WP_207860637.1">
    <property type="nucleotide sequence ID" value="NZ_JAFREP010000018.1"/>
</dbReference>
<feature type="coiled-coil region" evidence="7">
    <location>
        <begin position="129"/>
        <end position="156"/>
    </location>
</feature>
<dbReference type="EMBL" id="JAFREP010000018">
    <property type="protein sequence ID" value="MBO1320684.1"/>
    <property type="molecule type" value="Genomic_DNA"/>
</dbReference>
<dbReference type="AlphaFoldDB" id="A0A8J7U5B6"/>
<dbReference type="PANTHER" id="PTHR42878">
    <property type="entry name" value="TWO-COMPONENT HISTIDINE KINASE"/>
    <property type="match status" value="1"/>
</dbReference>
<dbReference type="Pfam" id="PF02518">
    <property type="entry name" value="HATPase_c"/>
    <property type="match status" value="1"/>
</dbReference>
<dbReference type="SMART" id="SM00387">
    <property type="entry name" value="HATPase_c"/>
    <property type="match status" value="1"/>
</dbReference>
<dbReference type="InterPro" id="IPR003661">
    <property type="entry name" value="HisK_dim/P_dom"/>
</dbReference>
<evidence type="ECO:0000256" key="4">
    <source>
        <dbReference type="ARBA" id="ARBA00022679"/>
    </source>
</evidence>
<dbReference type="InterPro" id="IPR050351">
    <property type="entry name" value="BphY/WalK/GraS-like"/>
</dbReference>
<evidence type="ECO:0000313" key="11">
    <source>
        <dbReference type="Proteomes" id="UP000664417"/>
    </source>
</evidence>
<dbReference type="Pfam" id="PF00072">
    <property type="entry name" value="Response_reg"/>
    <property type="match status" value="1"/>
</dbReference>
<dbReference type="GO" id="GO:0007234">
    <property type="term" value="P:osmosensory signaling via phosphorelay pathway"/>
    <property type="evidence" value="ECO:0007669"/>
    <property type="project" value="TreeGrafter"/>
</dbReference>
<dbReference type="Gene3D" id="3.40.50.2300">
    <property type="match status" value="1"/>
</dbReference>
<dbReference type="InterPro" id="IPR036890">
    <property type="entry name" value="HATPase_C_sf"/>
</dbReference>
<feature type="modified residue" description="4-aspartylphosphate" evidence="6">
    <location>
        <position position="59"/>
    </location>
</feature>
<evidence type="ECO:0000256" key="7">
    <source>
        <dbReference type="SAM" id="Coils"/>
    </source>
</evidence>
<feature type="domain" description="Response regulatory" evidence="9">
    <location>
        <begin position="10"/>
        <end position="127"/>
    </location>
</feature>
<evidence type="ECO:0000256" key="5">
    <source>
        <dbReference type="ARBA" id="ARBA00022777"/>
    </source>
</evidence>
<accession>A0A8J7U5B6</accession>
<dbReference type="Proteomes" id="UP000664417">
    <property type="component" value="Unassembled WGS sequence"/>
</dbReference>
<dbReference type="FunFam" id="3.30.565.10:FF:000006">
    <property type="entry name" value="Sensor histidine kinase WalK"/>
    <property type="match status" value="1"/>
</dbReference>
<feature type="domain" description="Histidine kinase" evidence="8">
    <location>
        <begin position="156"/>
        <end position="371"/>
    </location>
</feature>
<comment type="catalytic activity">
    <reaction evidence="1">
        <text>ATP + protein L-histidine = ADP + protein N-phospho-L-histidine.</text>
        <dbReference type="EC" id="2.7.13.3"/>
    </reaction>
</comment>
<dbReference type="InterPro" id="IPR004358">
    <property type="entry name" value="Sig_transdc_His_kin-like_C"/>
</dbReference>
<dbReference type="InterPro" id="IPR011006">
    <property type="entry name" value="CheY-like_superfamily"/>
</dbReference>
<dbReference type="GO" id="GO:0030295">
    <property type="term" value="F:protein kinase activator activity"/>
    <property type="evidence" value="ECO:0007669"/>
    <property type="project" value="TreeGrafter"/>
</dbReference>
<evidence type="ECO:0000259" key="8">
    <source>
        <dbReference type="PROSITE" id="PS50109"/>
    </source>
</evidence>
<dbReference type="Pfam" id="PF00512">
    <property type="entry name" value="HisKA"/>
    <property type="match status" value="1"/>
</dbReference>
<dbReference type="Gene3D" id="1.10.287.130">
    <property type="match status" value="1"/>
</dbReference>
<organism evidence="10 11">
    <name type="scientific">Acanthopleuribacter pedis</name>
    <dbReference type="NCBI Taxonomy" id="442870"/>
    <lineage>
        <taxon>Bacteria</taxon>
        <taxon>Pseudomonadati</taxon>
        <taxon>Acidobacteriota</taxon>
        <taxon>Holophagae</taxon>
        <taxon>Acanthopleuribacterales</taxon>
        <taxon>Acanthopleuribacteraceae</taxon>
        <taxon>Acanthopleuribacter</taxon>
    </lineage>
</organism>
<dbReference type="EC" id="2.7.13.3" evidence="2"/>
<proteinExistence type="predicted"/>
<dbReference type="SUPFAM" id="SSF52172">
    <property type="entry name" value="CheY-like"/>
    <property type="match status" value="1"/>
</dbReference>
<dbReference type="SUPFAM" id="SSF47384">
    <property type="entry name" value="Homodimeric domain of signal transducing histidine kinase"/>
    <property type="match status" value="1"/>
</dbReference>